<organism evidence="4 5">
    <name type="scientific">Seminavis robusta</name>
    <dbReference type="NCBI Taxonomy" id="568900"/>
    <lineage>
        <taxon>Eukaryota</taxon>
        <taxon>Sar</taxon>
        <taxon>Stramenopiles</taxon>
        <taxon>Ochrophyta</taxon>
        <taxon>Bacillariophyta</taxon>
        <taxon>Bacillariophyceae</taxon>
        <taxon>Bacillariophycidae</taxon>
        <taxon>Naviculales</taxon>
        <taxon>Naviculaceae</taxon>
        <taxon>Seminavis</taxon>
    </lineage>
</organism>
<dbReference type="OrthoDB" id="49375at2759"/>
<keyword evidence="3" id="KW-1133">Transmembrane helix</keyword>
<evidence type="ECO:0000313" key="4">
    <source>
        <dbReference type="EMBL" id="CAB9503488.1"/>
    </source>
</evidence>
<dbReference type="EMBL" id="CAICTM010000166">
    <property type="protein sequence ID" value="CAB9503488.1"/>
    <property type="molecule type" value="Genomic_DNA"/>
</dbReference>
<evidence type="ECO:0000256" key="2">
    <source>
        <dbReference type="SAM" id="MobiDB-lite"/>
    </source>
</evidence>
<comment type="caution">
    <text evidence="4">The sequence shown here is derived from an EMBL/GenBank/DDBJ whole genome shotgun (WGS) entry which is preliminary data.</text>
</comment>
<keyword evidence="3" id="KW-0812">Transmembrane</keyword>
<keyword evidence="5" id="KW-1185">Reference proteome</keyword>
<evidence type="ECO:0000256" key="3">
    <source>
        <dbReference type="SAM" id="Phobius"/>
    </source>
</evidence>
<gene>
    <name evidence="4" type="ORF">SEMRO_167_G074500.1</name>
</gene>
<dbReference type="Proteomes" id="UP001153069">
    <property type="component" value="Unassembled WGS sequence"/>
</dbReference>
<feature type="compositionally biased region" description="Polar residues" evidence="2">
    <location>
        <begin position="18"/>
        <end position="28"/>
    </location>
</feature>
<feature type="transmembrane region" description="Helical" evidence="3">
    <location>
        <begin position="61"/>
        <end position="77"/>
    </location>
</feature>
<sequence length="192" mass="21920">MTDHAISNAQSEYVGLNPSPTRPQSSSPGAAPLPESRIQTYVTIAVLLLLIRLLYEFHKPLAFLALVLFGIIGAYRLNTQSNQAIAQHDARMDRINREREESEAMVAEAARMMLEINRRHLEEFIITHPDSSYEQWIGNLHPENAVDETTIDHRFYVEDSDHRLLWNELIGEERQFVPVRTLKTTDIEAAGN</sequence>
<name>A0A9N8HB18_9STRA</name>
<accession>A0A9N8HB18</accession>
<dbReference type="AlphaFoldDB" id="A0A9N8HB18"/>
<keyword evidence="3" id="KW-0472">Membrane</keyword>
<proteinExistence type="predicted"/>
<keyword evidence="1" id="KW-0175">Coiled coil</keyword>
<reference evidence="4" key="1">
    <citation type="submission" date="2020-06" db="EMBL/GenBank/DDBJ databases">
        <authorList>
            <consortium name="Plant Systems Biology data submission"/>
        </authorList>
    </citation>
    <scope>NUCLEOTIDE SEQUENCE</scope>
    <source>
        <strain evidence="4">D6</strain>
    </source>
</reference>
<evidence type="ECO:0000313" key="5">
    <source>
        <dbReference type="Proteomes" id="UP001153069"/>
    </source>
</evidence>
<feature type="region of interest" description="Disordered" evidence="2">
    <location>
        <begin position="1"/>
        <end position="32"/>
    </location>
</feature>
<feature type="transmembrane region" description="Helical" evidence="3">
    <location>
        <begin position="38"/>
        <end position="54"/>
    </location>
</feature>
<feature type="compositionally biased region" description="Polar residues" evidence="2">
    <location>
        <begin position="1"/>
        <end position="11"/>
    </location>
</feature>
<evidence type="ECO:0000256" key="1">
    <source>
        <dbReference type="SAM" id="Coils"/>
    </source>
</evidence>
<protein>
    <submittedName>
        <fullName evidence="4">Uncharacterized protein</fullName>
    </submittedName>
</protein>
<feature type="coiled-coil region" evidence="1">
    <location>
        <begin position="85"/>
        <end position="112"/>
    </location>
</feature>